<dbReference type="InterPro" id="IPR029044">
    <property type="entry name" value="Nucleotide-diphossugar_trans"/>
</dbReference>
<dbReference type="GeneID" id="54581678"/>
<proteinExistence type="inferred from homology"/>
<keyword evidence="2" id="KW-0732">Signal</keyword>
<keyword evidence="3" id="KW-0808">Transferase</keyword>
<evidence type="ECO:0000256" key="1">
    <source>
        <dbReference type="ARBA" id="ARBA00009003"/>
    </source>
</evidence>
<dbReference type="AlphaFoldDB" id="A0A6A6IMI0"/>
<dbReference type="PANTHER" id="PTHR46830:SF2">
    <property type="entry name" value="ALPHA-1,4-N-ACETYLGLUCOSAMINYLTRANSFERASE"/>
    <property type="match status" value="1"/>
</dbReference>
<dbReference type="PANTHER" id="PTHR46830">
    <property type="entry name" value="TRANSFERASE, PUTATIVE-RELATED"/>
    <property type="match status" value="1"/>
</dbReference>
<name>A0A6A6IMI0_9PLEO</name>
<evidence type="ECO:0000313" key="4">
    <source>
        <dbReference type="Proteomes" id="UP000800094"/>
    </source>
</evidence>
<dbReference type="GO" id="GO:1901135">
    <property type="term" value="P:carbohydrate derivative metabolic process"/>
    <property type="evidence" value="ECO:0007669"/>
    <property type="project" value="UniProtKB-ARBA"/>
</dbReference>
<evidence type="ECO:0000256" key="2">
    <source>
        <dbReference type="SAM" id="SignalP"/>
    </source>
</evidence>
<feature type="chain" id="PRO_5025351053" evidence="2">
    <location>
        <begin position="33"/>
        <end position="355"/>
    </location>
</feature>
<comment type="similarity">
    <text evidence="1">Belongs to the glycosyltransferase 32 family.</text>
</comment>
<evidence type="ECO:0000313" key="3">
    <source>
        <dbReference type="EMBL" id="KAF2251775.1"/>
    </source>
</evidence>
<keyword evidence="4" id="KW-1185">Reference proteome</keyword>
<dbReference type="Pfam" id="PF04488">
    <property type="entry name" value="Gly_transf_sug"/>
    <property type="match status" value="1"/>
</dbReference>
<dbReference type="RefSeq" id="XP_033686779.1">
    <property type="nucleotide sequence ID" value="XM_033828348.1"/>
</dbReference>
<dbReference type="GO" id="GO:0016740">
    <property type="term" value="F:transferase activity"/>
    <property type="evidence" value="ECO:0007669"/>
    <property type="project" value="UniProtKB-KW"/>
</dbReference>
<protein>
    <submittedName>
        <fullName evidence="3">Glycosyltransferase family 32 protein</fullName>
    </submittedName>
</protein>
<feature type="signal peptide" evidence="2">
    <location>
        <begin position="1"/>
        <end position="32"/>
    </location>
</feature>
<dbReference type="Proteomes" id="UP000800094">
    <property type="component" value="Unassembled WGS sequence"/>
</dbReference>
<sequence length="355" mass="39847">MASARFSKAPIIFASLFALLLLLILLPHSPAPQYLPGLSSRPKPIPNIVHYVYLKKDEHSVLHFTFQDFLSVYASIIYFNPTSILIHTDHNESSIGHAATFGSKWTRKILADFPKVVSTNYAEAPTHANGNAISKIEHKSDFVRIEEVYRTGGVYLDWDVLPLRDVKYLRESGFQNVVGRQPGGKINNGAFMSQKGSALTYLMKRDGPVVFNGGWETHSVKLITAISDRLVRSSGEVLIMDEKAFSPTSWKTGSVDELYAPHNDTPVTQSPQVNDLEEDPLLRWDNKNRAKEWELDFSGTYLLHAFRDRGHKVDGFEAVTVPYVLARDSNYALAAWPIVRYALDQGVINESDVEP</sequence>
<dbReference type="InterPro" id="IPR007577">
    <property type="entry name" value="GlycoTrfase_DXD_sugar-bd_CS"/>
</dbReference>
<organism evidence="3 4">
    <name type="scientific">Trematosphaeria pertusa</name>
    <dbReference type="NCBI Taxonomy" id="390896"/>
    <lineage>
        <taxon>Eukaryota</taxon>
        <taxon>Fungi</taxon>
        <taxon>Dikarya</taxon>
        <taxon>Ascomycota</taxon>
        <taxon>Pezizomycotina</taxon>
        <taxon>Dothideomycetes</taxon>
        <taxon>Pleosporomycetidae</taxon>
        <taxon>Pleosporales</taxon>
        <taxon>Massarineae</taxon>
        <taxon>Trematosphaeriaceae</taxon>
        <taxon>Trematosphaeria</taxon>
    </lineage>
</organism>
<dbReference type="Gene3D" id="3.90.550.20">
    <property type="match status" value="1"/>
</dbReference>
<dbReference type="SUPFAM" id="SSF53448">
    <property type="entry name" value="Nucleotide-diphospho-sugar transferases"/>
    <property type="match status" value="1"/>
</dbReference>
<dbReference type="OrthoDB" id="409543at2759"/>
<accession>A0A6A6IMI0</accession>
<dbReference type="EMBL" id="ML987192">
    <property type="protein sequence ID" value="KAF2251775.1"/>
    <property type="molecule type" value="Genomic_DNA"/>
</dbReference>
<gene>
    <name evidence="3" type="ORF">BU26DRAFT_516530</name>
</gene>
<reference evidence="3" key="1">
    <citation type="journal article" date="2020" name="Stud. Mycol.">
        <title>101 Dothideomycetes genomes: a test case for predicting lifestyles and emergence of pathogens.</title>
        <authorList>
            <person name="Haridas S."/>
            <person name="Albert R."/>
            <person name="Binder M."/>
            <person name="Bloem J."/>
            <person name="Labutti K."/>
            <person name="Salamov A."/>
            <person name="Andreopoulos B."/>
            <person name="Baker S."/>
            <person name="Barry K."/>
            <person name="Bills G."/>
            <person name="Bluhm B."/>
            <person name="Cannon C."/>
            <person name="Castanera R."/>
            <person name="Culley D."/>
            <person name="Daum C."/>
            <person name="Ezra D."/>
            <person name="Gonzalez J."/>
            <person name="Henrissat B."/>
            <person name="Kuo A."/>
            <person name="Liang C."/>
            <person name="Lipzen A."/>
            <person name="Lutzoni F."/>
            <person name="Magnuson J."/>
            <person name="Mondo S."/>
            <person name="Nolan M."/>
            <person name="Ohm R."/>
            <person name="Pangilinan J."/>
            <person name="Park H.-J."/>
            <person name="Ramirez L."/>
            <person name="Alfaro M."/>
            <person name="Sun H."/>
            <person name="Tritt A."/>
            <person name="Yoshinaga Y."/>
            <person name="Zwiers L.-H."/>
            <person name="Turgeon B."/>
            <person name="Goodwin S."/>
            <person name="Spatafora J."/>
            <person name="Crous P."/>
            <person name="Grigoriev I."/>
        </authorList>
    </citation>
    <scope>NUCLEOTIDE SEQUENCE</scope>
    <source>
        <strain evidence="3">CBS 122368</strain>
    </source>
</reference>